<keyword evidence="3" id="KW-0418">Kinase</keyword>
<dbReference type="GO" id="GO:0046467">
    <property type="term" value="P:membrane lipid biosynthetic process"/>
    <property type="evidence" value="ECO:0007669"/>
    <property type="project" value="TreeGrafter"/>
</dbReference>
<dbReference type="EMBL" id="KZ451964">
    <property type="protein sequence ID" value="PKA57538.1"/>
    <property type="molecule type" value="Genomic_DNA"/>
</dbReference>
<comment type="similarity">
    <text evidence="1">Belongs to the protein kinase superfamily. ADCK protein kinase family.</text>
</comment>
<dbReference type="InterPro" id="IPR011009">
    <property type="entry name" value="Kinase-like_dom_sf"/>
</dbReference>
<accession>A0A2I0APQ7</accession>
<dbReference type="GO" id="GO:0016301">
    <property type="term" value="F:kinase activity"/>
    <property type="evidence" value="ECO:0007669"/>
    <property type="project" value="UniProtKB-KW"/>
</dbReference>
<dbReference type="InterPro" id="IPR004147">
    <property type="entry name" value="ABC1_dom"/>
</dbReference>
<keyword evidence="4" id="KW-1185">Reference proteome</keyword>
<evidence type="ECO:0000313" key="3">
    <source>
        <dbReference type="EMBL" id="PKA57538.1"/>
    </source>
</evidence>
<dbReference type="Proteomes" id="UP000236161">
    <property type="component" value="Unassembled WGS sequence"/>
</dbReference>
<dbReference type="STRING" id="1088818.A0A2I0APQ7"/>
<dbReference type="InterPro" id="IPR050154">
    <property type="entry name" value="UbiB_kinase"/>
</dbReference>
<proteinExistence type="inferred from homology"/>
<dbReference type="Pfam" id="PF03109">
    <property type="entry name" value="ABC1"/>
    <property type="match status" value="1"/>
</dbReference>
<dbReference type="SUPFAM" id="SSF56112">
    <property type="entry name" value="Protein kinase-like (PK-like)"/>
    <property type="match status" value="1"/>
</dbReference>
<dbReference type="GO" id="GO:1901031">
    <property type="term" value="P:regulation of response to reactive oxygen species"/>
    <property type="evidence" value="ECO:0007669"/>
    <property type="project" value="TreeGrafter"/>
</dbReference>
<name>A0A2I0APQ7_9ASPA</name>
<dbReference type="CDD" id="cd05121">
    <property type="entry name" value="ABC1_ADCK3-like"/>
    <property type="match status" value="1"/>
</dbReference>
<sequence>MALVLVSHGCYCRYFEPSENGQISLDPCFSGSISNLGLLKYDLLAMKISPATKSFRLNAQVRARGFEKLCANGNASKMVSTKELMRSKIALTRNSESAKDPARALNGSKRAVNGASLVKTEVTSSIVKMQKKQLDDDPPSMDELNVFPSDKNFSWAKENYNAWQRTIEIWSFVLSLGIRILFDNAKWSYPYGFTENKQRNRRHRTASWCRVKILQLGPTFIKLGQLSSTRSDLFPREFVDELAKLQDRVPASSPEKAKALIENELGLPVQVLFKRFEDQPIAAASLGQVHRAILYNGEKVAVKVQRSGLKRLFDIDLGNLKLIAEYFQKSDTFGRASRDWVGIYEECSKILYQEINYINEGQNADRFRRDFRNIKWVRVPTILWDYTSVKVLTMEYVPGTKIYNLVQINDSGRDRALIASRIIEAYLIQILKTGFFHADPHPGNLAVDKDGSIIYYDFGMMGDIQSFTRERLLDLLYAVYEKNANKVMRSLIELEALRPTGDLSSVRRSIKFFLDNLLSQKPDQQQTLAAIGEDLFAIATDQPFRFPTTFTFVIRAFSTLEGIGYTLDPEFSFVKVAAPYAQELLDMQLRQRTGTELVNEIGRQANDARNYTISMPYRIQKIEEFVKQLESGDLKLRVRVLESERAAQKANILQMAAIYTALGGTLLNVGVTLSVQGNQTIANGSFFGAGFFLVLLTRSMQRVKKLEKFEKML</sequence>
<dbReference type="OrthoDB" id="427480at2759"/>
<evidence type="ECO:0000259" key="2">
    <source>
        <dbReference type="Pfam" id="PF03109"/>
    </source>
</evidence>
<dbReference type="GO" id="GO:0016020">
    <property type="term" value="C:membrane"/>
    <property type="evidence" value="ECO:0007669"/>
    <property type="project" value="GOC"/>
</dbReference>
<keyword evidence="3" id="KW-0808">Transferase</keyword>
<dbReference type="PANTHER" id="PTHR10566">
    <property type="entry name" value="CHAPERONE-ACTIVITY OF BC1 COMPLEX CABC1 -RELATED"/>
    <property type="match status" value="1"/>
</dbReference>
<gene>
    <name evidence="3" type="ORF">AXF42_Ash020082</name>
</gene>
<organism evidence="3 4">
    <name type="scientific">Apostasia shenzhenica</name>
    <dbReference type="NCBI Taxonomy" id="1088818"/>
    <lineage>
        <taxon>Eukaryota</taxon>
        <taxon>Viridiplantae</taxon>
        <taxon>Streptophyta</taxon>
        <taxon>Embryophyta</taxon>
        <taxon>Tracheophyta</taxon>
        <taxon>Spermatophyta</taxon>
        <taxon>Magnoliopsida</taxon>
        <taxon>Liliopsida</taxon>
        <taxon>Asparagales</taxon>
        <taxon>Orchidaceae</taxon>
        <taxon>Apostasioideae</taxon>
        <taxon>Apostasia</taxon>
    </lineage>
</organism>
<protein>
    <submittedName>
        <fullName evidence="3">Putative aarF domain-containing protein kinase</fullName>
    </submittedName>
</protein>
<evidence type="ECO:0000313" key="4">
    <source>
        <dbReference type="Proteomes" id="UP000236161"/>
    </source>
</evidence>
<dbReference type="PANTHER" id="PTHR10566:SF113">
    <property type="entry name" value="PROTEIN ACTIVITY OF BC1 COMPLEX KINASE 7, CHLOROPLASTIC"/>
    <property type="match status" value="1"/>
</dbReference>
<dbReference type="AlphaFoldDB" id="A0A2I0APQ7"/>
<dbReference type="Gene3D" id="1.10.510.10">
    <property type="entry name" value="Transferase(Phosphotransferase) domain 1"/>
    <property type="match status" value="1"/>
</dbReference>
<reference evidence="3 4" key="1">
    <citation type="journal article" date="2017" name="Nature">
        <title>The Apostasia genome and the evolution of orchids.</title>
        <authorList>
            <person name="Zhang G.Q."/>
            <person name="Liu K.W."/>
            <person name="Li Z."/>
            <person name="Lohaus R."/>
            <person name="Hsiao Y.Y."/>
            <person name="Niu S.C."/>
            <person name="Wang J.Y."/>
            <person name="Lin Y.C."/>
            <person name="Xu Q."/>
            <person name="Chen L.J."/>
            <person name="Yoshida K."/>
            <person name="Fujiwara S."/>
            <person name="Wang Z.W."/>
            <person name="Zhang Y.Q."/>
            <person name="Mitsuda N."/>
            <person name="Wang M."/>
            <person name="Liu G.H."/>
            <person name="Pecoraro L."/>
            <person name="Huang H.X."/>
            <person name="Xiao X.J."/>
            <person name="Lin M."/>
            <person name="Wu X.Y."/>
            <person name="Wu W.L."/>
            <person name="Chen Y.Y."/>
            <person name="Chang S.B."/>
            <person name="Sakamoto S."/>
            <person name="Ohme-Takagi M."/>
            <person name="Yagi M."/>
            <person name="Zeng S.J."/>
            <person name="Shen C.Y."/>
            <person name="Yeh C.M."/>
            <person name="Luo Y.B."/>
            <person name="Tsai W.C."/>
            <person name="Van de Peer Y."/>
            <person name="Liu Z.J."/>
        </authorList>
    </citation>
    <scope>NUCLEOTIDE SEQUENCE [LARGE SCALE GENOMIC DNA]</scope>
    <source>
        <strain evidence="4">cv. Shenzhen</strain>
        <tissue evidence="3">Stem</tissue>
    </source>
</reference>
<feature type="domain" description="ABC1 atypical kinase-like" evidence="2">
    <location>
        <begin position="244"/>
        <end position="490"/>
    </location>
</feature>
<evidence type="ECO:0000256" key="1">
    <source>
        <dbReference type="ARBA" id="ARBA00009670"/>
    </source>
</evidence>